<accession>F3L3Z4</accession>
<comment type="caution">
    <text evidence="2">The sequence shown here is derived from an EMBL/GenBank/DDBJ whole genome shotgun (WGS) entry which is preliminary data.</text>
</comment>
<organism evidence="2 3">
    <name type="scientific">Aequoribacter fuscus</name>
    <dbReference type="NCBI Taxonomy" id="2518989"/>
    <lineage>
        <taxon>Bacteria</taxon>
        <taxon>Pseudomonadati</taxon>
        <taxon>Pseudomonadota</taxon>
        <taxon>Gammaproteobacteria</taxon>
        <taxon>Cellvibrionales</taxon>
        <taxon>Halieaceae</taxon>
        <taxon>Aequoribacter</taxon>
    </lineage>
</organism>
<evidence type="ECO:0000313" key="2">
    <source>
        <dbReference type="EMBL" id="EGG28943.1"/>
    </source>
</evidence>
<dbReference type="EMBL" id="AEIG01000071">
    <property type="protein sequence ID" value="EGG28943.1"/>
    <property type="molecule type" value="Genomic_DNA"/>
</dbReference>
<reference evidence="2 3" key="1">
    <citation type="journal article" date="2011" name="J. Bacteriol.">
        <title>Genome sequence of strain IMCC3088, a proteorhodopsin-containing marine bacterium belonging to the OM60/NOR5 clade.</title>
        <authorList>
            <person name="Jang Y."/>
            <person name="Oh H.M."/>
            <person name="Kang I."/>
            <person name="Lee K."/>
            <person name="Yang S.J."/>
            <person name="Cho J.C."/>
        </authorList>
    </citation>
    <scope>NUCLEOTIDE SEQUENCE [LARGE SCALE GENOMIC DNA]</scope>
    <source>
        <strain evidence="2 3">IMCC3088</strain>
    </source>
</reference>
<protein>
    <submittedName>
        <fullName evidence="2">Secreted protein</fullName>
    </submittedName>
</protein>
<evidence type="ECO:0000313" key="3">
    <source>
        <dbReference type="Proteomes" id="UP000005615"/>
    </source>
</evidence>
<keyword evidence="3" id="KW-1185">Reference proteome</keyword>
<proteinExistence type="predicted"/>
<gene>
    <name evidence="2" type="ORF">IMCC3088_2375</name>
</gene>
<dbReference type="Proteomes" id="UP000005615">
    <property type="component" value="Unassembled WGS sequence"/>
</dbReference>
<dbReference type="AlphaFoldDB" id="F3L3Z4"/>
<evidence type="ECO:0000256" key="1">
    <source>
        <dbReference type="SAM" id="Coils"/>
    </source>
</evidence>
<sequence>MQYFQRHQRIERTEAAAWETAVAIAFISTLPSSPFFEPQSSRASFERLSKQYRADMQVHSGVLLMRDSLEMFVSMLDHADDLRRQADGLQDDLDKREKALKRLRDLTLGSREESQ</sequence>
<keyword evidence="1" id="KW-0175">Coiled coil</keyword>
<name>F3L3Z4_9GAMM</name>
<feature type="coiled-coil region" evidence="1">
    <location>
        <begin position="79"/>
        <end position="106"/>
    </location>
</feature>